<proteinExistence type="predicted"/>
<protein>
    <submittedName>
        <fullName evidence="1">Uncharacterized protein</fullName>
    </submittedName>
</protein>
<reference evidence="1" key="1">
    <citation type="submission" date="2014-01" db="EMBL/GenBank/DDBJ databases">
        <authorList>
            <person name="Brown-Elliot B."/>
            <person name="Wallace R."/>
            <person name="Lenaerts A."/>
            <person name="Ordway D."/>
            <person name="DeGroote M.A."/>
            <person name="Parker T."/>
            <person name="Sizemore C."/>
            <person name="Tallon L.J."/>
            <person name="Sadzewicz L.K."/>
            <person name="Sengamalay N."/>
            <person name="Fraser C.M."/>
            <person name="Hine E."/>
            <person name="Shefchek K.A."/>
            <person name="Das S.P."/>
            <person name="Tettelin H."/>
        </authorList>
    </citation>
    <scope>NUCLEOTIDE SEQUENCE [LARGE SCALE GENOMIC DNA]</scope>
    <source>
        <strain evidence="1">4042</strain>
    </source>
</reference>
<name>X8C7I8_MYCXE</name>
<evidence type="ECO:0000313" key="1">
    <source>
        <dbReference type="EMBL" id="EUA52292.1"/>
    </source>
</evidence>
<gene>
    <name evidence="1" type="ORF">I553_2478</name>
</gene>
<dbReference type="EMBL" id="JAOB01000033">
    <property type="protein sequence ID" value="EUA52292.1"/>
    <property type="molecule type" value="Genomic_DNA"/>
</dbReference>
<dbReference type="AlphaFoldDB" id="X8C7I8"/>
<comment type="caution">
    <text evidence="1">The sequence shown here is derived from an EMBL/GenBank/DDBJ whole genome shotgun (WGS) entry which is preliminary data.</text>
</comment>
<sequence length="65" mass="7149">MEASDIGGSHGTFWDHSPAESQVILLSDDDTVRHRDAMAELAAQQACAITDAFSFSPERQRRTTI</sequence>
<accession>X8C7I8</accession>
<organism evidence="1">
    <name type="scientific">Mycobacterium xenopi 4042</name>
    <dbReference type="NCBI Taxonomy" id="1299334"/>
    <lineage>
        <taxon>Bacteria</taxon>
        <taxon>Bacillati</taxon>
        <taxon>Actinomycetota</taxon>
        <taxon>Actinomycetes</taxon>
        <taxon>Mycobacteriales</taxon>
        <taxon>Mycobacteriaceae</taxon>
        <taxon>Mycobacterium</taxon>
    </lineage>
</organism>